<dbReference type="EMBL" id="NPIA01000001">
    <property type="protein sequence ID" value="OZM58392.1"/>
    <property type="molecule type" value="Genomic_DNA"/>
</dbReference>
<dbReference type="PANTHER" id="PTHR43252:SF2">
    <property type="entry name" value="TRANSCRIPTION REGULATOR, PADR-LIKE FAMILY"/>
    <property type="match status" value="1"/>
</dbReference>
<dbReference type="Pfam" id="PF03551">
    <property type="entry name" value="PadR"/>
    <property type="match status" value="1"/>
</dbReference>
<evidence type="ECO:0000259" key="1">
    <source>
        <dbReference type="Pfam" id="PF03551"/>
    </source>
</evidence>
<dbReference type="NCBIfam" id="NF006931">
    <property type="entry name" value="PRK09416.1"/>
    <property type="match status" value="1"/>
</dbReference>
<dbReference type="InterPro" id="IPR036388">
    <property type="entry name" value="WH-like_DNA-bd_sf"/>
</dbReference>
<dbReference type="InterPro" id="IPR036390">
    <property type="entry name" value="WH_DNA-bd_sf"/>
</dbReference>
<dbReference type="Proteomes" id="UP000217083">
    <property type="component" value="Unassembled WGS sequence"/>
</dbReference>
<comment type="caution">
    <text evidence="2">The sequence shown here is derived from an EMBL/GenBank/DDBJ whole genome shotgun (WGS) entry which is preliminary data.</text>
</comment>
<sequence length="135" mass="16066">MENKLKRLRNSMEKTKFNKLDFSDQLRKQINDKISKLKESEEDVYLAVFQLLLNKKSGYDLSQQLTARGILQFEESQGSLYTMLHRLEKNNYLLSNWDEKGVKYYQLNDKGRKILQKNEQEGKNKRFALKELLEG</sequence>
<evidence type="ECO:0000313" key="3">
    <source>
        <dbReference type="Proteomes" id="UP000217083"/>
    </source>
</evidence>
<reference evidence="2 3" key="2">
    <citation type="submission" date="2017-09" db="EMBL/GenBank/DDBJ databases">
        <title>Bacillus patelloidae sp. nov., isolated from the intestinal tract of a marine limpet.</title>
        <authorList>
            <person name="Liu R."/>
            <person name="Dong C."/>
            <person name="Shao Z."/>
        </authorList>
    </citation>
    <scope>NUCLEOTIDE SEQUENCE [LARGE SCALE GENOMIC DNA]</scope>
    <source>
        <strain evidence="2 3">SA5d-4</strain>
    </source>
</reference>
<dbReference type="InterPro" id="IPR005149">
    <property type="entry name" value="Tscrpt_reg_PadR_N"/>
</dbReference>
<dbReference type="RefSeq" id="WP_094921211.1">
    <property type="nucleotide sequence ID" value="NZ_NPIA01000001.1"/>
</dbReference>
<name>A0A263BXU5_9BACI</name>
<reference evidence="3" key="1">
    <citation type="submission" date="2017-08" db="EMBL/GenBank/DDBJ databases">
        <authorList>
            <person name="Huang Z."/>
        </authorList>
    </citation>
    <scope>NUCLEOTIDE SEQUENCE [LARGE SCALE GENOMIC DNA]</scope>
    <source>
        <strain evidence="3">SA5d-4</strain>
    </source>
</reference>
<keyword evidence="3" id="KW-1185">Reference proteome</keyword>
<evidence type="ECO:0000313" key="2">
    <source>
        <dbReference type="EMBL" id="OZM58392.1"/>
    </source>
</evidence>
<feature type="domain" description="Transcription regulator PadR N-terminal" evidence="1">
    <location>
        <begin position="55"/>
        <end position="116"/>
    </location>
</feature>
<organism evidence="2 3">
    <name type="scientific">Lottiidibacillus patelloidae</name>
    <dbReference type="NCBI Taxonomy" id="2670334"/>
    <lineage>
        <taxon>Bacteria</taxon>
        <taxon>Bacillati</taxon>
        <taxon>Bacillota</taxon>
        <taxon>Bacilli</taxon>
        <taxon>Bacillales</taxon>
        <taxon>Bacillaceae</taxon>
        <taxon>Lottiidibacillus</taxon>
    </lineage>
</organism>
<gene>
    <name evidence="2" type="primary">lstR</name>
    <name evidence="2" type="ORF">CIB95_02145</name>
</gene>
<protein>
    <submittedName>
        <fullName evidence="2">Lineage-specific thermal regulator protein</fullName>
    </submittedName>
</protein>
<accession>A0A263BXU5</accession>
<dbReference type="SUPFAM" id="SSF46785">
    <property type="entry name" value="Winged helix' DNA-binding domain"/>
    <property type="match status" value="1"/>
</dbReference>
<dbReference type="PANTHER" id="PTHR43252">
    <property type="entry name" value="TRANSCRIPTIONAL REGULATOR YQJI"/>
    <property type="match status" value="1"/>
</dbReference>
<dbReference type="AlphaFoldDB" id="A0A263BXU5"/>
<proteinExistence type="predicted"/>
<dbReference type="Gene3D" id="1.10.10.10">
    <property type="entry name" value="Winged helix-like DNA-binding domain superfamily/Winged helix DNA-binding domain"/>
    <property type="match status" value="1"/>
</dbReference>